<dbReference type="Pfam" id="PF00096">
    <property type="entry name" value="zf-C2H2"/>
    <property type="match status" value="5"/>
</dbReference>
<gene>
    <name evidence="11" type="ORF">V5799_030449</name>
</gene>
<dbReference type="FunFam" id="3.30.160.60:FF:002402">
    <property type="entry name" value="Zinc finger protein 347"/>
    <property type="match status" value="1"/>
</dbReference>
<evidence type="ECO:0000259" key="10">
    <source>
        <dbReference type="PROSITE" id="PS50157"/>
    </source>
</evidence>
<feature type="region of interest" description="Disordered" evidence="9">
    <location>
        <begin position="324"/>
        <end position="353"/>
    </location>
</feature>
<feature type="domain" description="C2H2-type" evidence="10">
    <location>
        <begin position="275"/>
        <end position="302"/>
    </location>
</feature>
<dbReference type="PANTHER" id="PTHR23235">
    <property type="entry name" value="KRUEPPEL-LIKE TRANSCRIPTION FACTOR"/>
    <property type="match status" value="1"/>
</dbReference>
<evidence type="ECO:0000256" key="5">
    <source>
        <dbReference type="ARBA" id="ARBA00022833"/>
    </source>
</evidence>
<keyword evidence="3" id="KW-0677">Repeat</keyword>
<dbReference type="FunFam" id="3.30.160.60:FF:000706">
    <property type="entry name" value="Zinc finger protein"/>
    <property type="match status" value="1"/>
</dbReference>
<dbReference type="PROSITE" id="PS50157">
    <property type="entry name" value="ZINC_FINGER_C2H2_2"/>
    <property type="match status" value="5"/>
</dbReference>
<keyword evidence="5" id="KW-0862">Zinc</keyword>
<evidence type="ECO:0000313" key="12">
    <source>
        <dbReference type="Proteomes" id="UP001321473"/>
    </source>
</evidence>
<keyword evidence="4 8" id="KW-0863">Zinc-finger</keyword>
<feature type="domain" description="C2H2-type" evidence="10">
    <location>
        <begin position="303"/>
        <end position="330"/>
    </location>
</feature>
<dbReference type="FunFam" id="3.30.160.60:FF:000512">
    <property type="entry name" value="zinc finger protein 197 isoform X1"/>
    <property type="match status" value="1"/>
</dbReference>
<evidence type="ECO:0000256" key="2">
    <source>
        <dbReference type="ARBA" id="ARBA00022723"/>
    </source>
</evidence>
<keyword evidence="7" id="KW-0539">Nucleus</keyword>
<evidence type="ECO:0000256" key="1">
    <source>
        <dbReference type="ARBA" id="ARBA00004123"/>
    </source>
</evidence>
<feature type="domain" description="C2H2-type" evidence="10">
    <location>
        <begin position="99"/>
        <end position="126"/>
    </location>
</feature>
<dbReference type="Gene3D" id="3.30.160.60">
    <property type="entry name" value="Classic Zinc Finger"/>
    <property type="match status" value="5"/>
</dbReference>
<dbReference type="GO" id="GO:0008270">
    <property type="term" value="F:zinc ion binding"/>
    <property type="evidence" value="ECO:0007669"/>
    <property type="project" value="UniProtKB-KW"/>
</dbReference>
<evidence type="ECO:0000256" key="7">
    <source>
        <dbReference type="ARBA" id="ARBA00023242"/>
    </source>
</evidence>
<comment type="caution">
    <text evidence="11">The sequence shown here is derived from an EMBL/GenBank/DDBJ whole genome shotgun (WGS) entry which is preliminary data.</text>
</comment>
<accession>A0AAQ4EN81</accession>
<dbReference type="AlphaFoldDB" id="A0AAQ4EN81"/>
<evidence type="ECO:0000256" key="8">
    <source>
        <dbReference type="PROSITE-ProRule" id="PRU00042"/>
    </source>
</evidence>
<dbReference type="Proteomes" id="UP001321473">
    <property type="component" value="Unassembled WGS sequence"/>
</dbReference>
<reference evidence="11 12" key="1">
    <citation type="journal article" date="2023" name="Arcadia Sci">
        <title>De novo assembly of a long-read Amblyomma americanum tick genome.</title>
        <authorList>
            <person name="Chou S."/>
            <person name="Poskanzer K.E."/>
            <person name="Rollins M."/>
            <person name="Thuy-Boun P.S."/>
        </authorList>
    </citation>
    <scope>NUCLEOTIDE SEQUENCE [LARGE SCALE GENOMIC DNA]</scope>
    <source>
        <strain evidence="11">F_SG_1</strain>
        <tissue evidence="11">Salivary glands</tissue>
    </source>
</reference>
<feature type="domain" description="C2H2-type" evidence="10">
    <location>
        <begin position="247"/>
        <end position="274"/>
    </location>
</feature>
<evidence type="ECO:0000256" key="4">
    <source>
        <dbReference type="ARBA" id="ARBA00022771"/>
    </source>
</evidence>
<dbReference type="SUPFAM" id="SSF57667">
    <property type="entry name" value="beta-beta-alpha zinc fingers"/>
    <property type="match status" value="3"/>
</dbReference>
<dbReference type="GO" id="GO:0000978">
    <property type="term" value="F:RNA polymerase II cis-regulatory region sequence-specific DNA binding"/>
    <property type="evidence" value="ECO:0007669"/>
    <property type="project" value="TreeGrafter"/>
</dbReference>
<evidence type="ECO:0000256" key="6">
    <source>
        <dbReference type="ARBA" id="ARBA00023125"/>
    </source>
</evidence>
<organism evidence="11 12">
    <name type="scientific">Amblyomma americanum</name>
    <name type="common">Lone star tick</name>
    <dbReference type="NCBI Taxonomy" id="6943"/>
    <lineage>
        <taxon>Eukaryota</taxon>
        <taxon>Metazoa</taxon>
        <taxon>Ecdysozoa</taxon>
        <taxon>Arthropoda</taxon>
        <taxon>Chelicerata</taxon>
        <taxon>Arachnida</taxon>
        <taxon>Acari</taxon>
        <taxon>Parasitiformes</taxon>
        <taxon>Ixodida</taxon>
        <taxon>Ixodoidea</taxon>
        <taxon>Ixodidae</taxon>
        <taxon>Amblyomminae</taxon>
        <taxon>Amblyomma</taxon>
    </lineage>
</organism>
<proteinExistence type="predicted"/>
<evidence type="ECO:0000313" key="11">
    <source>
        <dbReference type="EMBL" id="KAK8776206.1"/>
    </source>
</evidence>
<dbReference type="PANTHER" id="PTHR23235:SF120">
    <property type="entry name" value="KRUPPEL-LIKE FACTOR 15"/>
    <property type="match status" value="1"/>
</dbReference>
<keyword evidence="2" id="KW-0479">Metal-binding</keyword>
<dbReference type="EMBL" id="JARKHS020013245">
    <property type="protein sequence ID" value="KAK8776206.1"/>
    <property type="molecule type" value="Genomic_DNA"/>
</dbReference>
<evidence type="ECO:0000256" key="9">
    <source>
        <dbReference type="SAM" id="MobiDB-lite"/>
    </source>
</evidence>
<keyword evidence="12" id="KW-1185">Reference proteome</keyword>
<dbReference type="InterPro" id="IPR013087">
    <property type="entry name" value="Znf_C2H2_type"/>
</dbReference>
<keyword evidence="6" id="KW-0238">DNA-binding</keyword>
<dbReference type="SMART" id="SM00355">
    <property type="entry name" value="ZnF_C2H2"/>
    <property type="match status" value="5"/>
</dbReference>
<dbReference type="FunFam" id="3.30.160.60:FF:000045">
    <property type="entry name" value="ZFP69 zinc finger protein B"/>
    <property type="match status" value="1"/>
</dbReference>
<dbReference type="GO" id="GO:0000981">
    <property type="term" value="F:DNA-binding transcription factor activity, RNA polymerase II-specific"/>
    <property type="evidence" value="ECO:0007669"/>
    <property type="project" value="TreeGrafter"/>
</dbReference>
<dbReference type="PROSITE" id="PS00028">
    <property type="entry name" value="ZINC_FINGER_C2H2_1"/>
    <property type="match status" value="5"/>
</dbReference>
<dbReference type="GO" id="GO:0005634">
    <property type="term" value="C:nucleus"/>
    <property type="evidence" value="ECO:0007669"/>
    <property type="project" value="UniProtKB-SubCell"/>
</dbReference>
<protein>
    <recommendedName>
        <fullName evidence="10">C2H2-type domain-containing protein</fullName>
    </recommendedName>
</protein>
<dbReference type="InterPro" id="IPR036236">
    <property type="entry name" value="Znf_C2H2_sf"/>
</dbReference>
<comment type="subcellular location">
    <subcellularLocation>
        <location evidence="1">Nucleus</location>
    </subcellularLocation>
</comment>
<evidence type="ECO:0000256" key="3">
    <source>
        <dbReference type="ARBA" id="ARBA00022737"/>
    </source>
</evidence>
<dbReference type="FunFam" id="3.30.160.60:FF:000065">
    <property type="entry name" value="B-cell CLL/lymphoma 6, member B"/>
    <property type="match status" value="1"/>
</dbReference>
<sequence length="353" mass="38993">MELQCIKNKICKYLELQKSSAWQPQVSASSAVSHFSLWSAAGYGGYGPSVLPTSGSGPEARGGSSPKGGRLQCQFCFKRFAFRSHLVSHQRTHTGEKPFKCPHCGKCFAWKHSLGLHLRLHTDPTRLALPGTPTRPFVLQSWRHTQVFPQLMSGVRGEEASLHSKGQMLRELLVSDASHQSQQEQQLAPSGLDEQLPPAVAVEGPQMPELQPPLIGGCLPDELPNDRAGGKPPMGWYRVPGEGRRMYECHFCQRKFGWKSNLIDHLRTHTGEKPFKCNLCPMSFALSSTMVKHQRTHTGEKPFKCTMCPKRFARQDHRALHMRTHRPDSADGNAGAGNAGAGTENPPEGDSTT</sequence>
<name>A0AAQ4EN81_AMBAM</name>
<feature type="domain" description="C2H2-type" evidence="10">
    <location>
        <begin position="71"/>
        <end position="98"/>
    </location>
</feature>